<evidence type="ECO:0000256" key="1">
    <source>
        <dbReference type="SAM" id="MobiDB-lite"/>
    </source>
</evidence>
<dbReference type="EMBL" id="KN714670">
    <property type="protein sequence ID" value="KUI53763.1"/>
    <property type="molecule type" value="Genomic_DNA"/>
</dbReference>
<reference evidence="3" key="1">
    <citation type="submission" date="2014-12" db="EMBL/GenBank/DDBJ databases">
        <title>Genome Sequence of Valsa Canker Pathogens Uncovers a Specific Adaption of Colonization on Woody Bark.</title>
        <authorList>
            <person name="Yin Z."/>
            <person name="Liu H."/>
            <person name="Gao X."/>
            <person name="Li Z."/>
            <person name="Song N."/>
            <person name="Ke X."/>
            <person name="Dai Q."/>
            <person name="Wu Y."/>
            <person name="Sun Y."/>
            <person name="Xu J.-R."/>
            <person name="Kang Z.K."/>
            <person name="Wang L."/>
            <person name="Huang L."/>
        </authorList>
    </citation>
    <scope>NUCLEOTIDE SEQUENCE [LARGE SCALE GENOMIC DNA]</scope>
    <source>
        <strain evidence="3">SXYL134</strain>
    </source>
</reference>
<protein>
    <submittedName>
        <fullName evidence="2">Uncharacterized protein</fullName>
    </submittedName>
</protein>
<accession>A0A194UQ45</accession>
<evidence type="ECO:0000313" key="3">
    <source>
        <dbReference type="Proteomes" id="UP000078576"/>
    </source>
</evidence>
<evidence type="ECO:0000313" key="2">
    <source>
        <dbReference type="EMBL" id="KUI53763.1"/>
    </source>
</evidence>
<organism evidence="2 3">
    <name type="scientific">Cytospora mali</name>
    <name type="common">Apple Valsa canker fungus</name>
    <name type="synonym">Valsa mali</name>
    <dbReference type="NCBI Taxonomy" id="578113"/>
    <lineage>
        <taxon>Eukaryota</taxon>
        <taxon>Fungi</taxon>
        <taxon>Dikarya</taxon>
        <taxon>Ascomycota</taxon>
        <taxon>Pezizomycotina</taxon>
        <taxon>Sordariomycetes</taxon>
        <taxon>Sordariomycetidae</taxon>
        <taxon>Diaporthales</taxon>
        <taxon>Cytosporaceae</taxon>
        <taxon>Cytospora</taxon>
    </lineage>
</organism>
<dbReference type="OrthoDB" id="5243201at2759"/>
<keyword evidence="3" id="KW-1185">Reference proteome</keyword>
<gene>
    <name evidence="2" type="ORF">VP1G_01193</name>
</gene>
<feature type="region of interest" description="Disordered" evidence="1">
    <location>
        <begin position="1"/>
        <end position="29"/>
    </location>
</feature>
<proteinExistence type="predicted"/>
<dbReference type="Proteomes" id="UP000078576">
    <property type="component" value="Unassembled WGS sequence"/>
</dbReference>
<feature type="compositionally biased region" description="Low complexity" evidence="1">
    <location>
        <begin position="1"/>
        <end position="13"/>
    </location>
</feature>
<dbReference type="AlphaFoldDB" id="A0A194UQ45"/>
<name>A0A194UQ45_CYTMA</name>
<sequence>MASQSKSPSSTTSPTPPASPCPGLDHIDIPYDHDALAQSANNDQSHSLPAAAVADNAHPFGVLNSIHFQLLAGRDTNHANVVQPTRPARIIRRNDFPSAPAAGDATPQSAVEGRHAWDRSQLNDLVHRVMRPSFPPHLEGVVETRHRSDAKMTEHLRGFEEIEDVISVKCEYGEKYRAFRKGFLDVEDELAKHAGRIRVVRAALSEGIRDTYYKKDRYSEAFYTEKMGGLVASMEEIHRCIRILSSHMGVMFACGRAVDQGAFPRVNLGEFDEMACSPKKYLEFIFPEFVTCPSRGPVDPTMPELLPLHLRDLISPVWDFSLVEVLRGEKRARLRDLWVAALAGDWEAVEDKTRGLVAVANELLAVCSNSV</sequence>